<evidence type="ECO:0000256" key="1">
    <source>
        <dbReference type="SAM" id="SignalP"/>
    </source>
</evidence>
<evidence type="ECO:0000259" key="2">
    <source>
        <dbReference type="Pfam" id="PF19763"/>
    </source>
</evidence>
<feature type="signal peptide" evidence="1">
    <location>
        <begin position="1"/>
        <end position="20"/>
    </location>
</feature>
<reference evidence="3 4" key="1">
    <citation type="submission" date="2023-07" db="EMBL/GenBank/DDBJ databases">
        <title>Sorghum-associated microbial communities from plants grown in Nebraska, USA.</title>
        <authorList>
            <person name="Schachtman D."/>
        </authorList>
    </citation>
    <scope>NUCLEOTIDE SEQUENCE [LARGE SCALE GENOMIC DNA]</scope>
    <source>
        <strain evidence="3 4">BE310</strain>
    </source>
</reference>
<protein>
    <recommendedName>
        <fullName evidence="2">DUF6250 domain-containing protein</fullName>
    </recommendedName>
</protein>
<name>A0ABU1ZBD4_9BURK</name>
<feature type="chain" id="PRO_5047022196" description="DUF6250 domain-containing protein" evidence="1">
    <location>
        <begin position="21"/>
        <end position="251"/>
    </location>
</feature>
<gene>
    <name evidence="3" type="ORF">J2X16_003282</name>
</gene>
<dbReference type="EMBL" id="JAVDXQ010000004">
    <property type="protein sequence ID" value="MDR7297933.1"/>
    <property type="molecule type" value="Genomic_DNA"/>
</dbReference>
<keyword evidence="4" id="KW-1185">Reference proteome</keyword>
<dbReference type="InterPro" id="IPR046217">
    <property type="entry name" value="DUF6250"/>
</dbReference>
<feature type="domain" description="DUF6250" evidence="2">
    <location>
        <begin position="65"/>
        <end position="245"/>
    </location>
</feature>
<keyword evidence="1" id="KW-0732">Signal</keyword>
<evidence type="ECO:0000313" key="3">
    <source>
        <dbReference type="EMBL" id="MDR7297933.1"/>
    </source>
</evidence>
<dbReference type="Pfam" id="PF19763">
    <property type="entry name" value="DUF6250"/>
    <property type="match status" value="1"/>
</dbReference>
<organism evidence="3 4">
    <name type="scientific">Pelomonas aquatica</name>
    <dbReference type="NCBI Taxonomy" id="431058"/>
    <lineage>
        <taxon>Bacteria</taxon>
        <taxon>Pseudomonadati</taxon>
        <taxon>Pseudomonadota</taxon>
        <taxon>Betaproteobacteria</taxon>
        <taxon>Burkholderiales</taxon>
        <taxon>Sphaerotilaceae</taxon>
        <taxon>Roseateles</taxon>
    </lineage>
</organism>
<evidence type="ECO:0000313" key="4">
    <source>
        <dbReference type="Proteomes" id="UP001180536"/>
    </source>
</evidence>
<proteinExistence type="predicted"/>
<dbReference type="Gene3D" id="2.60.120.200">
    <property type="match status" value="1"/>
</dbReference>
<dbReference type="RefSeq" id="WP_310346666.1">
    <property type="nucleotide sequence ID" value="NZ_JAVDXQ010000004.1"/>
</dbReference>
<accession>A0ABU1ZBD4</accession>
<comment type="caution">
    <text evidence="3">The sequence shown here is derived from an EMBL/GenBank/DDBJ whole genome shotgun (WGS) entry which is preliminary data.</text>
</comment>
<sequence>MGPAVRLPLCGLTLAAPLLAAAWCEAPRKLEPVAADDFRAGLARWRLEAEDDRAVVTAANGVLDIATPAGLSLWWRERLSGDYAIRFTAVALPAPASAGPHAGRISDLNMFWNAQEADGSEPYPRSGGFAGYDTLPAYYVGFGANANTTTRLRHYDGSQRRLLTGFADGAIAEPGEIPMTPQTRLHLGKPLSVEIVSRQPTANDPVHLRWRADSNELFTRADANPRLQGHFALRTTASRLQIRDFQILQCR</sequence>
<dbReference type="Proteomes" id="UP001180536">
    <property type="component" value="Unassembled WGS sequence"/>
</dbReference>